<evidence type="ECO:0000259" key="10">
    <source>
        <dbReference type="PROSITE" id="PS50928"/>
    </source>
</evidence>
<evidence type="ECO:0000256" key="5">
    <source>
        <dbReference type="ARBA" id="ARBA00022692"/>
    </source>
</evidence>
<comment type="similarity">
    <text evidence="2">Belongs to the binding-protein-dependent transport system permease family. HisMQ subfamily.</text>
</comment>
<feature type="transmembrane region" description="Helical" evidence="9">
    <location>
        <begin position="190"/>
        <end position="211"/>
    </location>
</feature>
<dbReference type="GO" id="GO:0006865">
    <property type="term" value="P:amino acid transport"/>
    <property type="evidence" value="ECO:0007669"/>
    <property type="project" value="UniProtKB-KW"/>
</dbReference>
<sequence length="399" mass="41875">MSDRRVFRAVVPGPPRPGAFGKVRAWWGGWPVGQFAFLAVVALFAALFVHNVLETMARIGILPGFGFLSNSANFEIGESPIAFRAGDTYLRAILAGLLNTLKVSLLGCLLATILGVAVGIAGLSRNLLLSGLVRWYIEITRNTPLLLQLFFWMGLAKALPAPRQAAALFGTVFLTNRGIYMPSLSLEGGVFGLPAALALAGTGAIALLLALRAARRLTGRTGLAAVILAVAAAFSLLLLSGARPVAEIPALSGFNIRGGLNLSPEFAALLTGLVVRFSALIAEIVRAGIQSVGTGQWEAARALGLHDGQIIRLVVLPQALRVITPLTTSSYLDLTKDSSLAVAIGFPDLVSIVNTTANTTGQSMEALIILIGTFLAINLSLSALMNAYNNRVALRGGTR</sequence>
<evidence type="ECO:0000256" key="6">
    <source>
        <dbReference type="ARBA" id="ARBA00022970"/>
    </source>
</evidence>
<dbReference type="PANTHER" id="PTHR30614">
    <property type="entry name" value="MEMBRANE COMPONENT OF AMINO ACID ABC TRANSPORTER"/>
    <property type="match status" value="1"/>
</dbReference>
<dbReference type="PANTHER" id="PTHR30614:SF37">
    <property type="entry name" value="AMINO-ACID ABC TRANSPORTER PERMEASE PROTEIN YHDX-RELATED"/>
    <property type="match status" value="1"/>
</dbReference>
<feature type="domain" description="ABC transmembrane type-1" evidence="10">
    <location>
        <begin position="97"/>
        <end position="385"/>
    </location>
</feature>
<comment type="caution">
    <text evidence="11">The sequence shown here is derived from an EMBL/GenBank/DDBJ whole genome shotgun (WGS) entry which is preliminary data.</text>
</comment>
<gene>
    <name evidence="11" type="ORF">EV665_10978</name>
</gene>
<evidence type="ECO:0000313" key="11">
    <source>
        <dbReference type="EMBL" id="TCN43693.1"/>
    </source>
</evidence>
<dbReference type="Pfam" id="PF00528">
    <property type="entry name" value="BPD_transp_1"/>
    <property type="match status" value="1"/>
</dbReference>
<keyword evidence="12" id="KW-1185">Reference proteome</keyword>
<keyword evidence="6" id="KW-0029">Amino-acid transport</keyword>
<keyword evidence="5 9" id="KW-0812">Transmembrane</keyword>
<keyword evidence="4" id="KW-1003">Cell membrane</keyword>
<accession>A0A4R2CS16</accession>
<evidence type="ECO:0000256" key="8">
    <source>
        <dbReference type="ARBA" id="ARBA00023136"/>
    </source>
</evidence>
<keyword evidence="8 9" id="KW-0472">Membrane</keyword>
<dbReference type="PROSITE" id="PS50928">
    <property type="entry name" value="ABC_TM1"/>
    <property type="match status" value="1"/>
</dbReference>
<dbReference type="CDD" id="cd06261">
    <property type="entry name" value="TM_PBP2"/>
    <property type="match status" value="1"/>
</dbReference>
<feature type="transmembrane region" description="Helical" evidence="9">
    <location>
        <begin position="223"/>
        <end position="246"/>
    </location>
</feature>
<evidence type="ECO:0000256" key="4">
    <source>
        <dbReference type="ARBA" id="ARBA00022475"/>
    </source>
</evidence>
<feature type="transmembrane region" description="Helical" evidence="9">
    <location>
        <begin position="32"/>
        <end position="53"/>
    </location>
</feature>
<evidence type="ECO:0000256" key="3">
    <source>
        <dbReference type="ARBA" id="ARBA00022448"/>
    </source>
</evidence>
<dbReference type="GO" id="GO:0043190">
    <property type="term" value="C:ATP-binding cassette (ABC) transporter complex"/>
    <property type="evidence" value="ECO:0007669"/>
    <property type="project" value="InterPro"/>
</dbReference>
<dbReference type="NCBIfam" id="TIGR01726">
    <property type="entry name" value="HEQRo_perm_3TM"/>
    <property type="match status" value="1"/>
</dbReference>
<protein>
    <submittedName>
        <fullName evidence="11">Amino acid ABC transporter membrane protein 1 (PAAT family)</fullName>
    </submittedName>
</protein>
<proteinExistence type="inferred from homology"/>
<dbReference type="SUPFAM" id="SSF161098">
    <property type="entry name" value="MetI-like"/>
    <property type="match status" value="2"/>
</dbReference>
<feature type="transmembrane region" description="Helical" evidence="9">
    <location>
        <begin position="103"/>
        <end position="123"/>
    </location>
</feature>
<dbReference type="Gene3D" id="1.10.3720.10">
    <property type="entry name" value="MetI-like"/>
    <property type="match status" value="2"/>
</dbReference>
<organism evidence="11 12">
    <name type="scientific">Shinella granuli</name>
    <dbReference type="NCBI Taxonomy" id="323621"/>
    <lineage>
        <taxon>Bacteria</taxon>
        <taxon>Pseudomonadati</taxon>
        <taxon>Pseudomonadota</taxon>
        <taxon>Alphaproteobacteria</taxon>
        <taxon>Hyphomicrobiales</taxon>
        <taxon>Rhizobiaceae</taxon>
        <taxon>Shinella</taxon>
    </lineage>
</organism>
<dbReference type="AlphaFoldDB" id="A0A4R2CS16"/>
<keyword evidence="3 9" id="KW-0813">Transport</keyword>
<dbReference type="Proteomes" id="UP000295351">
    <property type="component" value="Unassembled WGS sequence"/>
</dbReference>
<evidence type="ECO:0000313" key="12">
    <source>
        <dbReference type="Proteomes" id="UP000295351"/>
    </source>
</evidence>
<evidence type="ECO:0000256" key="7">
    <source>
        <dbReference type="ARBA" id="ARBA00022989"/>
    </source>
</evidence>
<name>A0A4R2CS16_SHIGR</name>
<dbReference type="GO" id="GO:0022857">
    <property type="term" value="F:transmembrane transporter activity"/>
    <property type="evidence" value="ECO:0007669"/>
    <property type="project" value="InterPro"/>
</dbReference>
<comment type="subcellular location">
    <subcellularLocation>
        <location evidence="1">Cell inner membrane</location>
        <topology evidence="1">Multi-pass membrane protein</topology>
    </subcellularLocation>
    <subcellularLocation>
        <location evidence="9">Cell membrane</location>
        <topology evidence="9">Multi-pass membrane protein</topology>
    </subcellularLocation>
</comment>
<evidence type="ECO:0000256" key="2">
    <source>
        <dbReference type="ARBA" id="ARBA00010072"/>
    </source>
</evidence>
<feature type="transmembrane region" description="Helical" evidence="9">
    <location>
        <begin position="366"/>
        <end position="388"/>
    </location>
</feature>
<dbReference type="InterPro" id="IPR043429">
    <property type="entry name" value="ArtM/GltK/GlnP/TcyL/YhdX-like"/>
</dbReference>
<keyword evidence="7 9" id="KW-1133">Transmembrane helix</keyword>
<reference evidence="11 12" key="1">
    <citation type="submission" date="2019-03" db="EMBL/GenBank/DDBJ databases">
        <title>Genomic Encyclopedia of Type Strains, Phase IV (KMG-IV): sequencing the most valuable type-strain genomes for metagenomic binning, comparative biology and taxonomic classification.</title>
        <authorList>
            <person name="Goeker M."/>
        </authorList>
    </citation>
    <scope>NUCLEOTIDE SEQUENCE [LARGE SCALE GENOMIC DNA]</scope>
    <source>
        <strain evidence="11 12">DSM 18401</strain>
    </source>
</reference>
<evidence type="ECO:0000256" key="9">
    <source>
        <dbReference type="RuleBase" id="RU363032"/>
    </source>
</evidence>
<dbReference type="InterPro" id="IPR035906">
    <property type="entry name" value="MetI-like_sf"/>
</dbReference>
<dbReference type="EMBL" id="SLVX01000009">
    <property type="protein sequence ID" value="TCN43693.1"/>
    <property type="molecule type" value="Genomic_DNA"/>
</dbReference>
<dbReference type="InterPro" id="IPR010065">
    <property type="entry name" value="AA_ABC_transptr_permease_3TM"/>
</dbReference>
<evidence type="ECO:0000256" key="1">
    <source>
        <dbReference type="ARBA" id="ARBA00004429"/>
    </source>
</evidence>
<dbReference type="InterPro" id="IPR000515">
    <property type="entry name" value="MetI-like"/>
</dbReference>